<keyword evidence="5" id="KW-1185">Reference proteome</keyword>
<dbReference type="InterPro" id="IPR050426">
    <property type="entry name" value="Glycosyltransferase_28"/>
</dbReference>
<protein>
    <recommendedName>
        <fullName evidence="3">Erythromycin biosynthesis protein CIII-like C-terminal domain-containing protein</fullName>
    </recommendedName>
</protein>
<dbReference type="AlphaFoldDB" id="A0AAJ0FV44"/>
<dbReference type="Gene3D" id="3.40.50.2000">
    <property type="entry name" value="Glycogen Phosphorylase B"/>
    <property type="match status" value="2"/>
</dbReference>
<dbReference type="Proteomes" id="UP001251528">
    <property type="component" value="Unassembled WGS sequence"/>
</dbReference>
<evidence type="ECO:0000313" key="4">
    <source>
        <dbReference type="EMBL" id="KAK2592288.1"/>
    </source>
</evidence>
<gene>
    <name evidence="4" type="ORF">QQS21_010008</name>
</gene>
<dbReference type="GO" id="GO:0008194">
    <property type="term" value="F:UDP-glycosyltransferase activity"/>
    <property type="evidence" value="ECO:0007669"/>
    <property type="project" value="InterPro"/>
</dbReference>
<keyword evidence="1" id="KW-0808">Transferase</keyword>
<feature type="compositionally biased region" description="Polar residues" evidence="2">
    <location>
        <begin position="501"/>
        <end position="516"/>
    </location>
</feature>
<dbReference type="PANTHER" id="PTHR48050">
    <property type="entry name" value="STEROL 3-BETA-GLUCOSYLTRANSFERASE"/>
    <property type="match status" value="1"/>
</dbReference>
<name>A0AAJ0FV44_9HYPO</name>
<organism evidence="4 5">
    <name type="scientific">Conoideocrella luteorostrata</name>
    <dbReference type="NCBI Taxonomy" id="1105319"/>
    <lineage>
        <taxon>Eukaryota</taxon>
        <taxon>Fungi</taxon>
        <taxon>Dikarya</taxon>
        <taxon>Ascomycota</taxon>
        <taxon>Pezizomycotina</taxon>
        <taxon>Sordariomycetes</taxon>
        <taxon>Hypocreomycetidae</taxon>
        <taxon>Hypocreales</taxon>
        <taxon>Clavicipitaceae</taxon>
        <taxon>Conoideocrella</taxon>
    </lineage>
</organism>
<evidence type="ECO:0000256" key="2">
    <source>
        <dbReference type="SAM" id="MobiDB-lite"/>
    </source>
</evidence>
<sequence>MAKKILLLTNKERGQANVFLATAQALIEQDPTVEIHFATFPGLENAISSVSNIVQRSHPAAKAIVIHRVEGISYFERTVKHMETAGMRQKSGLPASLTKPLSFWNTLEAIKDAVPVFLPYNSEDISAVVLSIIDITHKVRPDLVVVDGFMSPALTAVYHLQIPFTCLSPNAIKDFAGKFQPRLSAIWKFPALFSGYSFPVPWYRIPTNIFIFCYMIYQFHVDGRRKQAEQYLQREHQIKLRNPTDLLMDLPPDVKILVSSLPETDLPVVVPPHVIPCGPIILKSDPMALQSSELNPWLDQRPTIYVNLGSQYMWDENGIREFARALRIIFENTKQEIQCLWKLKPYQEDWSLESDPQAHCALEEYLEQDRIRIVSWVDLDPLSLLETGQVVCSVHHGGANSYNEALWSAVPQVVLPVWFDCYDYAQRVQLLGIGRIGSPTKKPQWLAEELAAEILVVIQGRGAQVMKQTCIRLAETCRKHDHGAVNAAKAILQQISANKGGSSHHTAYEEASNSPGLQEKQMEI</sequence>
<dbReference type="InterPro" id="IPR002213">
    <property type="entry name" value="UDP_glucos_trans"/>
</dbReference>
<feature type="domain" description="Erythromycin biosynthesis protein CIII-like C-terminal" evidence="3">
    <location>
        <begin position="369"/>
        <end position="448"/>
    </location>
</feature>
<dbReference type="GO" id="GO:0016758">
    <property type="term" value="F:hexosyltransferase activity"/>
    <property type="evidence" value="ECO:0007669"/>
    <property type="project" value="UniProtKB-ARBA"/>
</dbReference>
<accession>A0AAJ0FV44</accession>
<feature type="region of interest" description="Disordered" evidence="2">
    <location>
        <begin position="501"/>
        <end position="524"/>
    </location>
</feature>
<proteinExistence type="predicted"/>
<evidence type="ECO:0000259" key="3">
    <source>
        <dbReference type="Pfam" id="PF06722"/>
    </source>
</evidence>
<evidence type="ECO:0000256" key="1">
    <source>
        <dbReference type="ARBA" id="ARBA00022679"/>
    </source>
</evidence>
<dbReference type="PANTHER" id="PTHR48050:SF13">
    <property type="entry name" value="STEROL 3-BETA-GLUCOSYLTRANSFERASE UGT80A2"/>
    <property type="match status" value="1"/>
</dbReference>
<dbReference type="Pfam" id="PF06722">
    <property type="entry name" value="EryCIII-like_C"/>
    <property type="match status" value="1"/>
</dbReference>
<reference evidence="4" key="1">
    <citation type="submission" date="2023-06" db="EMBL/GenBank/DDBJ databases">
        <title>Conoideocrella luteorostrata (Hypocreales: Clavicipitaceae), a potential biocontrol fungus for elongate hemlock scale in United States Christmas tree production areas.</title>
        <authorList>
            <person name="Barrett H."/>
            <person name="Lovett B."/>
            <person name="Macias A.M."/>
            <person name="Stajich J.E."/>
            <person name="Kasson M.T."/>
        </authorList>
    </citation>
    <scope>NUCLEOTIDE SEQUENCE</scope>
    <source>
        <strain evidence="4">ARSEF 14590</strain>
    </source>
</reference>
<dbReference type="SUPFAM" id="SSF53756">
    <property type="entry name" value="UDP-Glycosyltransferase/glycogen phosphorylase"/>
    <property type="match status" value="1"/>
</dbReference>
<dbReference type="CDD" id="cd03784">
    <property type="entry name" value="GT1_Gtf-like"/>
    <property type="match status" value="1"/>
</dbReference>
<comment type="caution">
    <text evidence="4">The sequence shown here is derived from an EMBL/GenBank/DDBJ whole genome shotgun (WGS) entry which is preliminary data.</text>
</comment>
<dbReference type="InterPro" id="IPR010610">
    <property type="entry name" value="EryCIII-like_C"/>
</dbReference>
<evidence type="ECO:0000313" key="5">
    <source>
        <dbReference type="Proteomes" id="UP001251528"/>
    </source>
</evidence>
<dbReference type="EMBL" id="JASWJB010000275">
    <property type="protein sequence ID" value="KAK2592288.1"/>
    <property type="molecule type" value="Genomic_DNA"/>
</dbReference>